<proteinExistence type="predicted"/>
<accession>A0ACB7P0P8</accession>
<protein>
    <submittedName>
        <fullName evidence="1">Concanavalin A-like lectin/glucanase domain-containing protein</fullName>
    </submittedName>
</protein>
<dbReference type="Proteomes" id="UP000724584">
    <property type="component" value="Unassembled WGS sequence"/>
</dbReference>
<sequence>MVRALLSLGAALLGATAVLAVDPPSCSLDKKCPKEAPCCSQYNQCGVGAFCLGGCDPRMSFSLDSCVPAPVCEDKVYKMDSLDRYKDISEYLGDSSKVDWVGQGEPLLYNGNVLLTMPPKSVGTVLATTTYMWYGKVTARMKTSRGAGVVTAFILFSDVKDEIDYEWVGVDLHTSQTNYYFQGIPDYVNGGNVTLDGNSYDEFHDYEIEWTPDEIKWIVDGKLGRTKKRSETWNATSNQWAFPQTPSRVQISIWPGGLESNAKGTVDWAGGPIDWNSDEIKDFGYYFATFAEISVECYKTDTAPGTNKGKSYYYNNIAATNNTVVDSDKPHILKSFLGTGTNMNKGDGTSSGDPSQSSAAHSVPGGGVNPPGQVPGANNPGSGSGNSGGSGTGNNGGGSGSNDAPACEATGFTQHCGSQGSSDGGNNSNNGVRVVDRTLGGSAFAVVIGFAALLLL</sequence>
<comment type="caution">
    <text evidence="1">The sequence shown here is derived from an EMBL/GenBank/DDBJ whole genome shotgun (WGS) entry which is preliminary data.</text>
</comment>
<keyword evidence="2" id="KW-1185">Reference proteome</keyword>
<organism evidence="1 2">
    <name type="scientific">Chaetomium tenue</name>
    <dbReference type="NCBI Taxonomy" id="1854479"/>
    <lineage>
        <taxon>Eukaryota</taxon>
        <taxon>Fungi</taxon>
        <taxon>Dikarya</taxon>
        <taxon>Ascomycota</taxon>
        <taxon>Pezizomycotina</taxon>
        <taxon>Sordariomycetes</taxon>
        <taxon>Sordariomycetidae</taxon>
        <taxon>Sordariales</taxon>
        <taxon>Chaetomiaceae</taxon>
        <taxon>Chaetomium</taxon>
    </lineage>
</organism>
<evidence type="ECO:0000313" key="2">
    <source>
        <dbReference type="Proteomes" id="UP000724584"/>
    </source>
</evidence>
<reference evidence="1 2" key="1">
    <citation type="journal article" date="2021" name="Nat. Commun.">
        <title>Genetic determinants of endophytism in the Arabidopsis root mycobiome.</title>
        <authorList>
            <person name="Mesny F."/>
            <person name="Miyauchi S."/>
            <person name="Thiergart T."/>
            <person name="Pickel B."/>
            <person name="Atanasova L."/>
            <person name="Karlsson M."/>
            <person name="Huettel B."/>
            <person name="Barry K.W."/>
            <person name="Haridas S."/>
            <person name="Chen C."/>
            <person name="Bauer D."/>
            <person name="Andreopoulos W."/>
            <person name="Pangilinan J."/>
            <person name="LaButti K."/>
            <person name="Riley R."/>
            <person name="Lipzen A."/>
            <person name="Clum A."/>
            <person name="Drula E."/>
            <person name="Henrissat B."/>
            <person name="Kohler A."/>
            <person name="Grigoriev I.V."/>
            <person name="Martin F.M."/>
            <person name="Hacquard S."/>
        </authorList>
    </citation>
    <scope>NUCLEOTIDE SEQUENCE [LARGE SCALE GENOMIC DNA]</scope>
    <source>
        <strain evidence="1 2">MPI-SDFR-AT-0079</strain>
    </source>
</reference>
<evidence type="ECO:0000313" key="1">
    <source>
        <dbReference type="EMBL" id="KAH6627414.1"/>
    </source>
</evidence>
<name>A0ACB7P0P8_9PEZI</name>
<gene>
    <name evidence="1" type="ORF">F5144DRAFT_651805</name>
</gene>
<dbReference type="EMBL" id="JAGIZQ010000005">
    <property type="protein sequence ID" value="KAH6627414.1"/>
    <property type="molecule type" value="Genomic_DNA"/>
</dbReference>